<organism evidence="1 2">
    <name type="scientific">Wuchereria bancrofti</name>
    <dbReference type="NCBI Taxonomy" id="6293"/>
    <lineage>
        <taxon>Eukaryota</taxon>
        <taxon>Metazoa</taxon>
        <taxon>Ecdysozoa</taxon>
        <taxon>Nematoda</taxon>
        <taxon>Chromadorea</taxon>
        <taxon>Rhabditida</taxon>
        <taxon>Spirurina</taxon>
        <taxon>Spiruromorpha</taxon>
        <taxon>Filarioidea</taxon>
        <taxon>Onchocercidae</taxon>
        <taxon>Wuchereria</taxon>
    </lineage>
</organism>
<protein>
    <submittedName>
        <fullName evidence="1">Uncharacterized protein</fullName>
    </submittedName>
</protein>
<dbReference type="Proteomes" id="UP000004810">
    <property type="component" value="Unassembled WGS sequence"/>
</dbReference>
<gene>
    <name evidence="1" type="ORF">WUBG_01042</name>
</gene>
<reference evidence="2" key="1">
    <citation type="submission" date="2012-08" db="EMBL/GenBank/DDBJ databases">
        <title>The Genome Sequence of Wuchereria bancrofti.</title>
        <authorList>
            <person name="Nutman T.B."/>
            <person name="Fink D.L."/>
            <person name="Russ C."/>
            <person name="Young S."/>
            <person name="Zeng Q."/>
            <person name="Koehrsen M."/>
            <person name="Alvarado L."/>
            <person name="Berlin A."/>
            <person name="Chapman S.B."/>
            <person name="Chen Z."/>
            <person name="Freedman E."/>
            <person name="Gellesch M."/>
            <person name="Goldberg J."/>
            <person name="Griggs A."/>
            <person name="Gujja S."/>
            <person name="Heilman E.R."/>
            <person name="Heiman D."/>
            <person name="Hepburn T."/>
            <person name="Howarth C."/>
            <person name="Jen D."/>
            <person name="Larson L."/>
            <person name="Lewis B."/>
            <person name="Mehta T."/>
            <person name="Park D."/>
            <person name="Pearson M."/>
            <person name="Roberts A."/>
            <person name="Saif S."/>
            <person name="Shea T."/>
            <person name="Shenoy N."/>
            <person name="Sisk P."/>
            <person name="Stolte C."/>
            <person name="Sykes S."/>
            <person name="Walk T."/>
            <person name="White J."/>
            <person name="Yandava C."/>
            <person name="Haas B."/>
            <person name="Henn M.R."/>
            <person name="Nusbaum C."/>
            <person name="Birren B."/>
        </authorList>
    </citation>
    <scope>NUCLEOTIDE SEQUENCE [LARGE SCALE GENOMIC DNA]</scope>
    <source>
        <strain evidence="2">NA</strain>
    </source>
</reference>
<dbReference type="AlphaFoldDB" id="J9BKS5"/>
<proteinExistence type="predicted"/>
<dbReference type="EMBL" id="ADBV01000218">
    <property type="protein sequence ID" value="EJW88045.1"/>
    <property type="molecule type" value="Genomic_DNA"/>
</dbReference>
<sequence length="99" mass="10927">MPKILTVARTIVSGYREDLMNTQAALHAVKQWVLSSGNCRRKGHKRALADRVVAGVRNCDVKYANICYLLFGRYVLTSLRGISAAELALSDIFLVGCID</sequence>
<evidence type="ECO:0000313" key="2">
    <source>
        <dbReference type="Proteomes" id="UP000004810"/>
    </source>
</evidence>
<name>J9BKS5_WUCBA</name>
<evidence type="ECO:0000313" key="1">
    <source>
        <dbReference type="EMBL" id="EJW88045.1"/>
    </source>
</evidence>
<accession>J9BKS5</accession>
<comment type="caution">
    <text evidence="1">The sequence shown here is derived from an EMBL/GenBank/DDBJ whole genome shotgun (WGS) entry which is preliminary data.</text>
</comment>